<feature type="compositionally biased region" description="Basic and acidic residues" evidence="1">
    <location>
        <begin position="786"/>
        <end position="797"/>
    </location>
</feature>
<feature type="transmembrane region" description="Helical" evidence="2">
    <location>
        <begin position="494"/>
        <end position="519"/>
    </location>
</feature>
<gene>
    <name evidence="4" type="ORF">FDQ92_02365</name>
</gene>
<dbReference type="PANTHER" id="PTHR36442">
    <property type="entry name" value="CYCLIC-DI-AMP PHOSPHODIESTERASE PGPH"/>
    <property type="match status" value="1"/>
</dbReference>
<dbReference type="OrthoDB" id="9806952at2"/>
<dbReference type="SMART" id="SM00471">
    <property type="entry name" value="HDc"/>
    <property type="match status" value="1"/>
</dbReference>
<dbReference type="InterPro" id="IPR006675">
    <property type="entry name" value="HDIG_dom"/>
</dbReference>
<dbReference type="RefSeq" id="WP_137423107.1">
    <property type="nucleotide sequence ID" value="NZ_CP040098.1"/>
</dbReference>
<feature type="compositionally biased region" description="Basic and acidic residues" evidence="1">
    <location>
        <begin position="804"/>
        <end position="814"/>
    </location>
</feature>
<keyword evidence="2" id="KW-0472">Membrane</keyword>
<dbReference type="CDD" id="cd00077">
    <property type="entry name" value="HDc"/>
    <property type="match status" value="1"/>
</dbReference>
<dbReference type="Gene3D" id="1.10.3210.10">
    <property type="entry name" value="Hypothetical protein af1432"/>
    <property type="match status" value="1"/>
</dbReference>
<dbReference type="InterPro" id="IPR003607">
    <property type="entry name" value="HD/PDEase_dom"/>
</dbReference>
<name>A0A4P8L046_9BACT</name>
<feature type="domain" description="HD/PDEase" evidence="3">
    <location>
        <begin position="551"/>
        <end position="717"/>
    </location>
</feature>
<dbReference type="NCBIfam" id="TIGR00277">
    <property type="entry name" value="HDIG"/>
    <property type="match status" value="1"/>
</dbReference>
<dbReference type="Proteomes" id="UP000298602">
    <property type="component" value="Chromosome"/>
</dbReference>
<accession>A0A4P8L046</accession>
<dbReference type="InterPro" id="IPR011624">
    <property type="entry name" value="Metal-dep_PHydrolase_7TM_extra"/>
</dbReference>
<organism evidence="4 5">
    <name type="scientific">Desulfoglaeba alkanexedens ALDC</name>
    <dbReference type="NCBI Taxonomy" id="980445"/>
    <lineage>
        <taxon>Bacteria</taxon>
        <taxon>Pseudomonadati</taxon>
        <taxon>Thermodesulfobacteriota</taxon>
        <taxon>Syntrophobacteria</taxon>
        <taxon>Syntrophobacterales</taxon>
        <taxon>Syntrophobacteraceae</taxon>
        <taxon>Desulfoglaeba</taxon>
    </lineage>
</organism>
<evidence type="ECO:0000256" key="2">
    <source>
        <dbReference type="SAM" id="Phobius"/>
    </source>
</evidence>
<dbReference type="InterPro" id="IPR052722">
    <property type="entry name" value="PgpH_phosphodiesterase"/>
</dbReference>
<feature type="transmembrane region" description="Helical" evidence="2">
    <location>
        <begin position="470"/>
        <end position="488"/>
    </location>
</feature>
<dbReference type="InterPro" id="IPR006674">
    <property type="entry name" value="HD_domain"/>
</dbReference>
<dbReference type="Pfam" id="PF01966">
    <property type="entry name" value="HD"/>
    <property type="match status" value="1"/>
</dbReference>
<evidence type="ECO:0000259" key="3">
    <source>
        <dbReference type="SMART" id="SM00471"/>
    </source>
</evidence>
<dbReference type="SUPFAM" id="SSF109604">
    <property type="entry name" value="HD-domain/PDEase-like"/>
    <property type="match status" value="1"/>
</dbReference>
<reference evidence="4 5" key="1">
    <citation type="submission" date="2019-05" db="EMBL/GenBank/DDBJ databases">
        <title>The Complete Genome Sequence of the n-alkane-degrading Desulfoglaeba alkanexedens ALDC reveals multiple alkylsuccinate synthase gene clusters.</title>
        <authorList>
            <person name="Callaghan A.V."/>
            <person name="Davidova I.A."/>
            <person name="Duncan K.E."/>
            <person name="Morris B."/>
            <person name="McInerney M.J."/>
        </authorList>
    </citation>
    <scope>NUCLEOTIDE SEQUENCE [LARGE SCALE GENOMIC DNA]</scope>
    <source>
        <strain evidence="4 5">ALDC</strain>
    </source>
</reference>
<sequence length="814" mass="90002">MLLVERLEKPEIQKALLLVGTSLIVALLLAPSLTVSTPSYSIGDVAKANLKAKRGFLLLDEEATRRKRLEAAASVPLVFDFHEKALPAVQSRLTRAFETMRSLQRKGDPDPQGIPAPDRAVETGWTPPTRADIDRRRYEVAMENRKTFEAMIGFRVPESVFRSLASEGFSVEIEEKLSTWLQKFMSQGIVANPTLVGIGEGNGSGDKPGRAVAVRHIPSLKEEIHSTVGVYRDLDSATAALSEAISEEVMDPELAEALIFLGSRLLEPNIFHNRVETEHREARAADAVKPVYVAIKKNEMLIREGQRIGVDELRKLQAYAEGRHEYHCFLAFITIFLFIALYLSLLIHVAHRHIPGFQLNIRDYLFLGAVLVLILAMGRYTAWISEAIGTTSSYIDHRTLVFATPLTTGAMLASIFFGVTPAFLFSLTLSLFLGILFGSDFDLFMFSLMGCFVGVHGVTPCRNRMIPIKTGLLVGCTNVIVVVLSMLFREQWPAPALFANASVAFCGGVMAGILVTGLAPLAEMGFGYTTDIKLLELASMDQPLLQELLLQAPGTYHHSIIVGNMVEAAAKSIGANSLLAKVAAYYHDIGKIRKPLYFIENQFDCENRHEKLAPSMSSLILISHVKEGVDLAKKHKLGQPIIDIIRQHHGRSLISYFYQKALDAREKAQSSKGADLPPINIEDYRYPGPKPQTKEAGLVMLADIVEAACRSLNEPTPARIQGLVNKLINNVFIDGQLDECELTLKDLHQIAKHFNQILATVHHKRIEYPSVPQPGTKARGHASDPNQREPKCDRDRSSTSGEGSRNDLKRLGLH</sequence>
<feature type="region of interest" description="Disordered" evidence="1">
    <location>
        <begin position="102"/>
        <end position="128"/>
    </location>
</feature>
<evidence type="ECO:0000256" key="1">
    <source>
        <dbReference type="SAM" id="MobiDB-lite"/>
    </source>
</evidence>
<feature type="transmembrane region" description="Helical" evidence="2">
    <location>
        <begin position="431"/>
        <end position="458"/>
    </location>
</feature>
<dbReference type="Pfam" id="PF07698">
    <property type="entry name" value="7TM-7TMR_HD"/>
    <property type="match status" value="1"/>
</dbReference>
<keyword evidence="5" id="KW-1185">Reference proteome</keyword>
<feature type="region of interest" description="Disordered" evidence="1">
    <location>
        <begin position="769"/>
        <end position="814"/>
    </location>
</feature>
<evidence type="ECO:0000313" key="4">
    <source>
        <dbReference type="EMBL" id="QCQ21138.1"/>
    </source>
</evidence>
<dbReference type="KEGG" id="dax:FDQ92_02365"/>
<keyword evidence="2" id="KW-0812">Transmembrane</keyword>
<dbReference type="AlphaFoldDB" id="A0A4P8L046"/>
<dbReference type="EMBL" id="CP040098">
    <property type="protein sequence ID" value="QCQ21138.1"/>
    <property type="molecule type" value="Genomic_DNA"/>
</dbReference>
<dbReference type="Pfam" id="PF07697">
    <property type="entry name" value="7TMR-HDED"/>
    <property type="match status" value="1"/>
</dbReference>
<feature type="transmembrane region" description="Helical" evidence="2">
    <location>
        <begin position="400"/>
        <end position="425"/>
    </location>
</feature>
<proteinExistence type="predicted"/>
<reference evidence="4 5" key="2">
    <citation type="submission" date="2019-05" db="EMBL/GenBank/DDBJ databases">
        <authorList>
            <person name="Suflita J.M."/>
            <person name="Marks C.R."/>
        </authorList>
    </citation>
    <scope>NUCLEOTIDE SEQUENCE [LARGE SCALE GENOMIC DNA]</scope>
    <source>
        <strain evidence="4 5">ALDC</strain>
    </source>
</reference>
<feature type="transmembrane region" description="Helical" evidence="2">
    <location>
        <begin position="12"/>
        <end position="30"/>
    </location>
</feature>
<feature type="transmembrane region" description="Helical" evidence="2">
    <location>
        <begin position="361"/>
        <end position="380"/>
    </location>
</feature>
<dbReference type="InterPro" id="IPR011621">
    <property type="entry name" value="Metal-dep_PHydrolase_7TM_intra"/>
</dbReference>
<evidence type="ECO:0000313" key="5">
    <source>
        <dbReference type="Proteomes" id="UP000298602"/>
    </source>
</evidence>
<keyword evidence="2" id="KW-1133">Transmembrane helix</keyword>
<feature type="transmembrane region" description="Helical" evidence="2">
    <location>
        <begin position="329"/>
        <end position="349"/>
    </location>
</feature>
<dbReference type="PANTHER" id="PTHR36442:SF1">
    <property type="entry name" value="CYCLIC-DI-AMP PHOSPHODIESTERASE PGPH"/>
    <property type="match status" value="1"/>
</dbReference>
<protein>
    <submittedName>
        <fullName evidence="4">HDIG domain-containing protein</fullName>
    </submittedName>
</protein>